<keyword evidence="3 9" id="KW-0235">DNA replication</keyword>
<evidence type="ECO:0000256" key="2">
    <source>
        <dbReference type="ARBA" id="ARBA00005690"/>
    </source>
</evidence>
<reference evidence="14 15" key="1">
    <citation type="journal article" date="2018" name="Genome Biol. Evol.">
        <title>Multiple Roots of Fruiting Body Formation in Amoebozoa.</title>
        <authorList>
            <person name="Hillmann F."/>
            <person name="Forbes G."/>
            <person name="Novohradska S."/>
            <person name="Ferling I."/>
            <person name="Riege K."/>
            <person name="Groth M."/>
            <person name="Westermann M."/>
            <person name="Marz M."/>
            <person name="Spaller T."/>
            <person name="Winckler T."/>
            <person name="Schaap P."/>
            <person name="Glockner G."/>
        </authorList>
    </citation>
    <scope>NUCLEOTIDE SEQUENCE [LARGE SCALE GENOMIC DNA]</scope>
    <source>
        <strain evidence="14 15">Jena</strain>
    </source>
</reference>
<organism evidence="14 15">
    <name type="scientific">Planoprotostelium fungivorum</name>
    <dbReference type="NCBI Taxonomy" id="1890364"/>
    <lineage>
        <taxon>Eukaryota</taxon>
        <taxon>Amoebozoa</taxon>
        <taxon>Evosea</taxon>
        <taxon>Variosea</taxon>
        <taxon>Cavosteliida</taxon>
        <taxon>Cavosteliaceae</taxon>
        <taxon>Planoprotostelium</taxon>
    </lineage>
</organism>
<dbReference type="GO" id="GO:0006310">
    <property type="term" value="P:DNA recombination"/>
    <property type="evidence" value="ECO:0007669"/>
    <property type="project" value="InterPro"/>
</dbReference>
<evidence type="ECO:0000256" key="9">
    <source>
        <dbReference type="RuleBase" id="RU364130"/>
    </source>
</evidence>
<evidence type="ECO:0000256" key="7">
    <source>
        <dbReference type="ARBA" id="ARBA00023125"/>
    </source>
</evidence>
<feature type="region of interest" description="Disordered" evidence="10">
    <location>
        <begin position="110"/>
        <end position="149"/>
    </location>
</feature>
<comment type="similarity">
    <text evidence="2 9">Belongs to the replication factor A protein 1 family.</text>
</comment>
<evidence type="ECO:0000256" key="6">
    <source>
        <dbReference type="ARBA" id="ARBA00022833"/>
    </source>
</evidence>
<keyword evidence="15" id="KW-1185">Reference proteome</keyword>
<keyword evidence="6 9" id="KW-0862">Zinc</keyword>
<evidence type="ECO:0000256" key="8">
    <source>
        <dbReference type="ARBA" id="ARBA00023242"/>
    </source>
</evidence>
<evidence type="ECO:0000256" key="4">
    <source>
        <dbReference type="ARBA" id="ARBA00022723"/>
    </source>
</evidence>
<feature type="domain" description="Replication factor A C-terminal" evidence="12">
    <location>
        <begin position="454"/>
        <end position="587"/>
    </location>
</feature>
<feature type="domain" description="Replication protein A OB" evidence="13">
    <location>
        <begin position="290"/>
        <end position="387"/>
    </location>
</feature>
<dbReference type="InterPro" id="IPR004591">
    <property type="entry name" value="Rfa1"/>
</dbReference>
<dbReference type="CDD" id="cd04474">
    <property type="entry name" value="RPA1_DBD_A"/>
    <property type="match status" value="1"/>
</dbReference>
<proteinExistence type="inferred from homology"/>
<evidence type="ECO:0000256" key="1">
    <source>
        <dbReference type="ARBA" id="ARBA00004123"/>
    </source>
</evidence>
<dbReference type="Pfam" id="PF16900">
    <property type="entry name" value="REPA_OB_2"/>
    <property type="match status" value="1"/>
</dbReference>
<dbReference type="FunFam" id="2.40.50.140:FF:000041">
    <property type="entry name" value="Replication protein A subunit"/>
    <property type="match status" value="1"/>
</dbReference>
<evidence type="ECO:0000259" key="11">
    <source>
        <dbReference type="Pfam" id="PF04057"/>
    </source>
</evidence>
<dbReference type="GO" id="GO:0008270">
    <property type="term" value="F:zinc ion binding"/>
    <property type="evidence" value="ECO:0007669"/>
    <property type="project" value="UniProtKB-KW"/>
</dbReference>
<evidence type="ECO:0000256" key="10">
    <source>
        <dbReference type="SAM" id="MobiDB-lite"/>
    </source>
</evidence>
<name>A0A2P6N9P5_9EUKA</name>
<gene>
    <name evidence="14" type="ORF">PROFUN_10714</name>
</gene>
<dbReference type="GO" id="GO:0006281">
    <property type="term" value="P:DNA repair"/>
    <property type="evidence" value="ECO:0007669"/>
    <property type="project" value="InterPro"/>
</dbReference>
<dbReference type="FunFam" id="2.40.50.140:FF:000064">
    <property type="entry name" value="Replication protein A subunit"/>
    <property type="match status" value="1"/>
</dbReference>
<evidence type="ECO:0000313" key="15">
    <source>
        <dbReference type="Proteomes" id="UP000241769"/>
    </source>
</evidence>
<dbReference type="PANTHER" id="PTHR47165">
    <property type="entry name" value="OS03G0429900 PROTEIN"/>
    <property type="match status" value="1"/>
</dbReference>
<dbReference type="GO" id="GO:0005634">
    <property type="term" value="C:nucleus"/>
    <property type="evidence" value="ECO:0007669"/>
    <property type="project" value="UniProtKB-SubCell"/>
</dbReference>
<dbReference type="FunCoup" id="A0A2P6N9P5">
    <property type="interactions" value="535"/>
</dbReference>
<dbReference type="Gene3D" id="2.40.50.140">
    <property type="entry name" value="Nucleic acid-binding proteins"/>
    <property type="match status" value="4"/>
</dbReference>
<dbReference type="SUPFAM" id="SSF50249">
    <property type="entry name" value="Nucleic acid-binding proteins"/>
    <property type="match status" value="4"/>
</dbReference>
<evidence type="ECO:0000259" key="13">
    <source>
        <dbReference type="Pfam" id="PF16900"/>
    </source>
</evidence>
<evidence type="ECO:0000256" key="3">
    <source>
        <dbReference type="ARBA" id="ARBA00022705"/>
    </source>
</evidence>
<evidence type="ECO:0000313" key="14">
    <source>
        <dbReference type="EMBL" id="PRP80659.1"/>
    </source>
</evidence>
<dbReference type="InParanoid" id="A0A2P6N9P5"/>
<keyword evidence="5 9" id="KW-0863">Zinc-finger</keyword>
<feature type="domain" description="Replication factor-A protein 1 N-terminal" evidence="11">
    <location>
        <begin position="6"/>
        <end position="101"/>
    </location>
</feature>
<dbReference type="InterPro" id="IPR007199">
    <property type="entry name" value="Rep_factor-A_N"/>
</dbReference>
<dbReference type="Proteomes" id="UP000241769">
    <property type="component" value="Unassembled WGS sequence"/>
</dbReference>
<dbReference type="InterPro" id="IPR047192">
    <property type="entry name" value="Euk_RPA1_DBD_C"/>
</dbReference>
<keyword evidence="7 9" id="KW-0238">DNA-binding</keyword>
<comment type="caution">
    <text evidence="14">The sequence shown here is derived from an EMBL/GenBank/DDBJ whole genome shotgun (WGS) entry which is preliminary data.</text>
</comment>
<dbReference type="Pfam" id="PF08646">
    <property type="entry name" value="Rep_fac-A_C"/>
    <property type="match status" value="1"/>
</dbReference>
<feature type="compositionally biased region" description="Polar residues" evidence="10">
    <location>
        <begin position="135"/>
        <end position="149"/>
    </location>
</feature>
<keyword evidence="4 9" id="KW-0479">Metal-binding</keyword>
<evidence type="ECO:0000259" key="12">
    <source>
        <dbReference type="Pfam" id="PF08646"/>
    </source>
</evidence>
<dbReference type="AlphaFoldDB" id="A0A2P6N9P5"/>
<accession>A0A2P6N9P5</accession>
<dbReference type="STRING" id="1890364.A0A2P6N9P5"/>
<dbReference type="InterPro" id="IPR031657">
    <property type="entry name" value="REPA_OB_2"/>
</dbReference>
<evidence type="ECO:0000256" key="5">
    <source>
        <dbReference type="ARBA" id="ARBA00022771"/>
    </source>
</evidence>
<dbReference type="InterPro" id="IPR013955">
    <property type="entry name" value="Rep_factor-A_C"/>
</dbReference>
<dbReference type="Pfam" id="PF04057">
    <property type="entry name" value="Rep-A_N"/>
    <property type="match status" value="1"/>
</dbReference>
<protein>
    <recommendedName>
        <fullName evidence="9">Replication protein A subunit</fullName>
    </recommendedName>
</protein>
<keyword evidence="8 9" id="KW-0539">Nucleus</keyword>
<feature type="region of interest" description="Disordered" evidence="10">
    <location>
        <begin position="407"/>
        <end position="428"/>
    </location>
</feature>
<dbReference type="InterPro" id="IPR012340">
    <property type="entry name" value="NA-bd_OB-fold"/>
</dbReference>
<dbReference type="GO" id="GO:0003677">
    <property type="term" value="F:DNA binding"/>
    <property type="evidence" value="ECO:0007669"/>
    <property type="project" value="UniProtKB-KW"/>
</dbReference>
<dbReference type="PANTHER" id="PTHR47165:SF4">
    <property type="entry name" value="OS03G0429900 PROTEIN"/>
    <property type="match status" value="1"/>
</dbReference>
<dbReference type="CDD" id="cd04476">
    <property type="entry name" value="RPA1_DBD_C"/>
    <property type="match status" value="1"/>
</dbReference>
<dbReference type="OrthoDB" id="31067at2759"/>
<dbReference type="CDD" id="cd04475">
    <property type="entry name" value="RPA1_DBD_B"/>
    <property type="match status" value="1"/>
</dbReference>
<dbReference type="EMBL" id="MDYQ01000142">
    <property type="protein sequence ID" value="PRP80659.1"/>
    <property type="molecule type" value="Genomic_DNA"/>
</dbReference>
<comment type="subcellular location">
    <subcellularLocation>
        <location evidence="1 9">Nucleus</location>
    </subcellularLocation>
</comment>
<dbReference type="GO" id="GO:0006260">
    <property type="term" value="P:DNA replication"/>
    <property type="evidence" value="ECO:0007669"/>
    <property type="project" value="UniProtKB-KW"/>
</dbReference>
<dbReference type="NCBIfam" id="TIGR00617">
    <property type="entry name" value="rpa1"/>
    <property type="match status" value="1"/>
</dbReference>
<sequence length="596" mass="66177">MALPSLTKNGLAIVCKGIIKNDPGVIVQVINLSQLGNKPGRYRITISDGEAMMNCVLDQSLTALVANGSLAERCLIKLTHVTNNPVSGKQIILIFAVEIVNVPVDRVIGKPESRTPNDYANQPNPAPAPAGPNRFQPQQQNSPMKNNAVPQANYAQPQQQSFGANGEPITPIKRINLFNNKWMIKAKVMTKAPLKNWSKDGRTGQLFSVDLIDADGGEIRASCFNETALKLEPILQEGQTYYISKGTLKAANKRFSTLNNEYEITLSQQSEVVPCEDDTEIRIQYNTVPLEDLVNYSKDTFVDVIGLATETTPVLTRDINGRSVARRTFKLMNSDAVRIEVTLWDDKADNPGWNENETPVLAIKGAKVSEFGGRSLNVGKNTRVEVNPNISETSRLRQWFESQGGRVEGGVNLSNSRSTAGGGGGGDLRGDFKKTTFASMIENYDESNPNNNNFELRAWINNFSEKEKTYPSCAKCKKKIQDTGRCVDNHPPQCIHRYILQFAACDSTGHTWLGGFDDVGRTIFGCDGDQWVQIEGGDEAKMKMADATCKPFRVLVRARKETYNEQSRVRYRIEKIEPVDFVQETRNMLQQLKMSA</sequence>